<organism evidence="1 2">
    <name type="scientific">Brevibacillus thermoruber</name>
    <dbReference type="NCBI Taxonomy" id="33942"/>
    <lineage>
        <taxon>Bacteria</taxon>
        <taxon>Bacillati</taxon>
        <taxon>Bacillota</taxon>
        <taxon>Bacilli</taxon>
        <taxon>Bacillales</taxon>
        <taxon>Paenibacillaceae</taxon>
        <taxon>Brevibacillus</taxon>
    </lineage>
</organism>
<keyword evidence="2" id="KW-1185">Reference proteome</keyword>
<proteinExistence type="predicted"/>
<dbReference type="Pfam" id="PF08680">
    <property type="entry name" value="DUF1779"/>
    <property type="match status" value="1"/>
</dbReference>
<name>A0A9X3Z2U2_9BACL</name>
<reference evidence="1" key="1">
    <citation type="submission" date="2022-12" db="EMBL/GenBank/DDBJ databases">
        <title>Draft genome sequence of the thermophilic strain Brevibacillus thermoruber HT42, isolated from Los Humeros, Puebla, Mexico, with biotechnological potential.</title>
        <authorList>
            <person name="Lara Sanchez J."/>
            <person name="Solis Palacios R."/>
            <person name="Bustos Baena A.S."/>
            <person name="Ruz Baez A.E."/>
            <person name="Espinosa Luna G."/>
            <person name="Oliart Ros R.M."/>
        </authorList>
    </citation>
    <scope>NUCLEOTIDE SEQUENCE</scope>
    <source>
        <strain evidence="1">HT42</strain>
    </source>
</reference>
<evidence type="ECO:0000313" key="1">
    <source>
        <dbReference type="EMBL" id="MDA5108137.1"/>
    </source>
</evidence>
<dbReference type="RefSeq" id="WP_271139806.1">
    <property type="nucleotide sequence ID" value="NZ_JAPYYP010000006.1"/>
</dbReference>
<accession>A0A9X3Z2U2</accession>
<gene>
    <name evidence="1" type="ORF">O3V59_07180</name>
</gene>
<dbReference type="InterPro" id="IPR036209">
    <property type="entry name" value="YwmB-like_sf"/>
</dbReference>
<sequence length="248" mass="27207">MGNWSGWWILLLLAAGVTVWRMPAEAKPERPAAAQLLDAVEGSGAEGVSIQVRIRTELGQVSGPAQIKELAEAWAHRLDIPVPQAELTRKSNLHVYQVLFERQGVQGRFQVTGVPRQGAYDAYLVLSLTGTPDSLPYIGVIQDAFDKALTKADLIPQISTCVRGMYSVKLSVDQQEGKILSIFRTLHAKELERLQDETVVSISGYTPAWKPFIALNGKTKMNLQVATHRGSQSGTWITVGTPIITAEY</sequence>
<protein>
    <submittedName>
        <fullName evidence="1">YwmB family TATA-box binding protein</fullName>
    </submittedName>
</protein>
<dbReference type="Gene3D" id="3.30.360.40">
    <property type="entry name" value="YwmB-like"/>
    <property type="match status" value="1"/>
</dbReference>
<evidence type="ECO:0000313" key="2">
    <source>
        <dbReference type="Proteomes" id="UP001151071"/>
    </source>
</evidence>
<dbReference type="SUPFAM" id="SSF143842">
    <property type="entry name" value="YwmB-like"/>
    <property type="match status" value="1"/>
</dbReference>
<dbReference type="Proteomes" id="UP001151071">
    <property type="component" value="Unassembled WGS sequence"/>
</dbReference>
<comment type="caution">
    <text evidence="1">The sequence shown here is derived from an EMBL/GenBank/DDBJ whole genome shotgun (WGS) entry which is preliminary data.</text>
</comment>
<dbReference type="AlphaFoldDB" id="A0A9X3Z2U2"/>
<dbReference type="EMBL" id="JAPYYP010000006">
    <property type="protein sequence ID" value="MDA5108137.1"/>
    <property type="molecule type" value="Genomic_DNA"/>
</dbReference>
<dbReference type="InterPro" id="IPR014794">
    <property type="entry name" value="DUF1779"/>
</dbReference>